<organism evidence="1 2">
    <name type="scientific">Geobacter benzoatilyticus</name>
    <dbReference type="NCBI Taxonomy" id="2815309"/>
    <lineage>
        <taxon>Bacteria</taxon>
        <taxon>Pseudomonadati</taxon>
        <taxon>Thermodesulfobacteriota</taxon>
        <taxon>Desulfuromonadia</taxon>
        <taxon>Geobacterales</taxon>
        <taxon>Geobacteraceae</taxon>
        <taxon>Geobacter</taxon>
    </lineage>
</organism>
<keyword evidence="2" id="KW-1185">Reference proteome</keyword>
<name>A0ABX7PZT6_9BACT</name>
<evidence type="ECO:0000313" key="2">
    <source>
        <dbReference type="Proteomes" id="UP000663651"/>
    </source>
</evidence>
<gene>
    <name evidence="1" type="ORF">JZM60_09400</name>
</gene>
<dbReference type="Proteomes" id="UP000663651">
    <property type="component" value="Chromosome"/>
</dbReference>
<proteinExistence type="predicted"/>
<dbReference type="EMBL" id="CP071382">
    <property type="protein sequence ID" value="QSV44391.1"/>
    <property type="molecule type" value="Genomic_DNA"/>
</dbReference>
<protein>
    <submittedName>
        <fullName evidence="1">Uncharacterized protein</fullName>
    </submittedName>
</protein>
<reference evidence="1 2" key="1">
    <citation type="submission" date="2021-03" db="EMBL/GenBank/DDBJ databases">
        <title>Geobacter metallireducens gen. nov. sp. nov., a microorganism capable of coupling the complete oxidation of organic compounds to the reduction of iron and other metals.</title>
        <authorList>
            <person name="Li Y."/>
        </authorList>
    </citation>
    <scope>NUCLEOTIDE SEQUENCE [LARGE SCALE GENOMIC DNA]</scope>
    <source>
        <strain evidence="1 2">Jerry-YX</strain>
    </source>
</reference>
<evidence type="ECO:0000313" key="1">
    <source>
        <dbReference type="EMBL" id="QSV44391.1"/>
    </source>
</evidence>
<sequence>MADRHDLRVIPLRCPACGSPLSAGGDDVIFPCRSCGTWRELVGEELVLREMLHTAGPDLDAPPASRREMLRLPFWVFPFRAATAGGEVATLREYLSLAGSVAQLSPGREEKPPLVFVPAFAAKSVSLLRAGRLLTLRSPSFGRSVAVPPRVVPIVFRESDALALAEAVVLATVATERRVNPRFLESFSVRCSRGRLLSIPFDERDGRLHQPDLDLEV</sequence>
<accession>A0ABX7PZT6</accession>
<dbReference type="RefSeq" id="WP_207162039.1">
    <property type="nucleotide sequence ID" value="NZ_CP071382.1"/>
</dbReference>